<protein>
    <submittedName>
        <fullName evidence="9">Menaquinol dehydrogenase NapGH, periplasmic component NapG</fullName>
        <ecNumber evidence="9">1.7.99.4</ecNumber>
    </submittedName>
</protein>
<dbReference type="AlphaFoldDB" id="A0A1S6U6G0"/>
<evidence type="ECO:0000256" key="2">
    <source>
        <dbReference type="ARBA" id="ARBA00022485"/>
    </source>
</evidence>
<dbReference type="PROSITE" id="PS00198">
    <property type="entry name" value="4FE4S_FER_1"/>
    <property type="match status" value="1"/>
</dbReference>
<evidence type="ECO:0000256" key="3">
    <source>
        <dbReference type="ARBA" id="ARBA00022723"/>
    </source>
</evidence>
<dbReference type="EC" id="1.7.99.4" evidence="9"/>
<feature type="domain" description="4Fe-4S ferredoxin-type" evidence="8">
    <location>
        <begin position="79"/>
        <end position="112"/>
    </location>
</feature>
<dbReference type="CDD" id="cd16373">
    <property type="entry name" value="DMSOR_beta_like"/>
    <property type="match status" value="1"/>
</dbReference>
<keyword evidence="5" id="KW-0249">Electron transport</keyword>
<keyword evidence="7" id="KW-0411">Iron-sulfur</keyword>
<dbReference type="InterPro" id="IPR004494">
    <property type="entry name" value="MauM_NapG"/>
</dbReference>
<dbReference type="NCBIfam" id="NF007012">
    <property type="entry name" value="PRK09476.1"/>
    <property type="match status" value="1"/>
</dbReference>
<keyword evidence="9" id="KW-0560">Oxidoreductase</keyword>
<name>A0A1S6U6G0_9BACT</name>
<dbReference type="InterPro" id="IPR050294">
    <property type="entry name" value="RnfB_subfamily"/>
</dbReference>
<dbReference type="InterPro" id="IPR017896">
    <property type="entry name" value="4Fe4S_Fe-S-bd"/>
</dbReference>
<evidence type="ECO:0000313" key="9">
    <source>
        <dbReference type="EMBL" id="AQW87279.1"/>
    </source>
</evidence>
<evidence type="ECO:0000313" key="10">
    <source>
        <dbReference type="Proteomes" id="UP000190868"/>
    </source>
</evidence>
<evidence type="ECO:0000256" key="5">
    <source>
        <dbReference type="ARBA" id="ARBA00022982"/>
    </source>
</evidence>
<dbReference type="SUPFAM" id="SSF54862">
    <property type="entry name" value="4Fe-4S ferredoxins"/>
    <property type="match status" value="1"/>
</dbReference>
<keyword evidence="3" id="KW-0479">Metal-binding</keyword>
<keyword evidence="2" id="KW-0004">4Fe-4S</keyword>
<keyword evidence="10" id="KW-1185">Reference proteome</keyword>
<keyword evidence="6" id="KW-0408">Iron</keyword>
<dbReference type="GO" id="GO:0046872">
    <property type="term" value="F:metal ion binding"/>
    <property type="evidence" value="ECO:0007669"/>
    <property type="project" value="UniProtKB-KW"/>
</dbReference>
<evidence type="ECO:0000256" key="1">
    <source>
        <dbReference type="ARBA" id="ARBA00022448"/>
    </source>
</evidence>
<reference evidence="10" key="1">
    <citation type="submission" date="2016-09" db="EMBL/GenBank/DDBJ databases">
        <title>Comparative genomics of the Campylobacter concisus group.</title>
        <authorList>
            <person name="Miller W.G."/>
            <person name="Yee E."/>
            <person name="Chapman M.H."/>
            <person name="Huynh S."/>
            <person name="Bono J.L."/>
            <person name="On S.L.W."/>
            <person name="StLeger J."/>
            <person name="Foster G."/>
            <person name="Parker C.T."/>
        </authorList>
    </citation>
    <scope>NUCLEOTIDE SEQUENCE [LARGE SCALE GENOMIC DNA]</scope>
    <source>
        <strain evidence="10">RM18021</strain>
    </source>
</reference>
<dbReference type="Gene3D" id="3.30.70.20">
    <property type="match status" value="2"/>
</dbReference>
<dbReference type="GO" id="GO:0051539">
    <property type="term" value="F:4 iron, 4 sulfur cluster binding"/>
    <property type="evidence" value="ECO:0007669"/>
    <property type="project" value="UniProtKB-KW"/>
</dbReference>
<keyword evidence="4" id="KW-0677">Repeat</keyword>
<sequence>MLDRREVLKFTAKGIALGVAGGFIFKEVASAKSTTLLRPPGAKQESEFLKSCIRCGLCVVECPFDTLKLADIKDGIAVGTPFFEPRKTPCYMCTSLPCVTACPTSALDTSLVSTKGKLDASKSKIGVAVVDMKHCVAYWGIQCDACYRACPYIDKALYLEYKRNDRTQKHAFLLPVVDSDICTGCGLCERVCITQDPAIVVMPRNKVVGKVGDNYIKGWDSKDENRLNNTSTDIKLDSKKAIDYLNDEEF</sequence>
<evidence type="ECO:0000256" key="4">
    <source>
        <dbReference type="ARBA" id="ARBA00022737"/>
    </source>
</evidence>
<gene>
    <name evidence="9" type="primary">napG</name>
    <name evidence="9" type="ORF">CPIN18021_0439</name>
</gene>
<keyword evidence="1" id="KW-0813">Transport</keyword>
<dbReference type="EMBL" id="CP017258">
    <property type="protein sequence ID" value="AQW87279.1"/>
    <property type="molecule type" value="Genomic_DNA"/>
</dbReference>
<dbReference type="PROSITE" id="PS51379">
    <property type="entry name" value="4FE4S_FER_2"/>
    <property type="match status" value="3"/>
</dbReference>
<feature type="domain" description="4Fe-4S ferredoxin-type" evidence="8">
    <location>
        <begin position="173"/>
        <end position="204"/>
    </location>
</feature>
<evidence type="ECO:0000259" key="8">
    <source>
        <dbReference type="PROSITE" id="PS51379"/>
    </source>
</evidence>
<dbReference type="NCBIfam" id="TIGR00397">
    <property type="entry name" value="mauM_napG"/>
    <property type="match status" value="1"/>
</dbReference>
<feature type="domain" description="4Fe-4S ferredoxin-type" evidence="8">
    <location>
        <begin position="42"/>
        <end position="72"/>
    </location>
</feature>
<dbReference type="PROSITE" id="PS51318">
    <property type="entry name" value="TAT"/>
    <property type="match status" value="1"/>
</dbReference>
<evidence type="ECO:0000256" key="6">
    <source>
        <dbReference type="ARBA" id="ARBA00023004"/>
    </source>
</evidence>
<evidence type="ECO:0000256" key="7">
    <source>
        <dbReference type="ARBA" id="ARBA00023014"/>
    </source>
</evidence>
<dbReference type="Pfam" id="PF12838">
    <property type="entry name" value="Fer4_7"/>
    <property type="match status" value="2"/>
</dbReference>
<dbReference type="RefSeq" id="WP_078424312.1">
    <property type="nucleotide sequence ID" value="NZ_CP017258.1"/>
</dbReference>
<dbReference type="Proteomes" id="UP000190868">
    <property type="component" value="Chromosome"/>
</dbReference>
<organism evidence="9 10">
    <name type="scientific">Campylobacter pinnipediorum subsp. caledonicus</name>
    <dbReference type="NCBI Taxonomy" id="1874362"/>
    <lineage>
        <taxon>Bacteria</taxon>
        <taxon>Pseudomonadati</taxon>
        <taxon>Campylobacterota</taxon>
        <taxon>Epsilonproteobacteria</taxon>
        <taxon>Campylobacterales</taxon>
        <taxon>Campylobacteraceae</taxon>
        <taxon>Campylobacter</taxon>
    </lineage>
</organism>
<dbReference type="InterPro" id="IPR017900">
    <property type="entry name" value="4Fe4S_Fe_S_CS"/>
</dbReference>
<dbReference type="InterPro" id="IPR006311">
    <property type="entry name" value="TAT_signal"/>
</dbReference>
<accession>A0A1S6U6G0</accession>
<dbReference type="PANTHER" id="PTHR42859:SF10">
    <property type="entry name" value="DIMETHYLSULFOXIDE REDUCTASE CHAIN B"/>
    <property type="match status" value="1"/>
</dbReference>
<dbReference type="PANTHER" id="PTHR42859">
    <property type="entry name" value="OXIDOREDUCTASE"/>
    <property type="match status" value="1"/>
</dbReference>
<dbReference type="GO" id="GO:0016491">
    <property type="term" value="F:oxidoreductase activity"/>
    <property type="evidence" value="ECO:0007669"/>
    <property type="project" value="UniProtKB-KW"/>
</dbReference>
<proteinExistence type="predicted"/>